<dbReference type="Proteomes" id="UP000805193">
    <property type="component" value="Unassembled WGS sequence"/>
</dbReference>
<gene>
    <name evidence="1" type="ORF">HPB47_023178</name>
</gene>
<evidence type="ECO:0000313" key="1">
    <source>
        <dbReference type="EMBL" id="KAG0429915.1"/>
    </source>
</evidence>
<comment type="caution">
    <text evidence="1">The sequence shown here is derived from an EMBL/GenBank/DDBJ whole genome shotgun (WGS) entry which is preliminary data.</text>
</comment>
<accession>A0AC60Q7L2</accession>
<reference evidence="1 2" key="1">
    <citation type="journal article" date="2020" name="Cell">
        <title>Large-Scale Comparative Analyses of Tick Genomes Elucidate Their Genetic Diversity and Vector Capacities.</title>
        <authorList>
            <consortium name="Tick Genome and Microbiome Consortium (TIGMIC)"/>
            <person name="Jia N."/>
            <person name="Wang J."/>
            <person name="Shi W."/>
            <person name="Du L."/>
            <person name="Sun Y."/>
            <person name="Zhan W."/>
            <person name="Jiang J.F."/>
            <person name="Wang Q."/>
            <person name="Zhang B."/>
            <person name="Ji P."/>
            <person name="Bell-Sakyi L."/>
            <person name="Cui X.M."/>
            <person name="Yuan T.T."/>
            <person name="Jiang B.G."/>
            <person name="Yang W.F."/>
            <person name="Lam T.T."/>
            <person name="Chang Q.C."/>
            <person name="Ding S.J."/>
            <person name="Wang X.J."/>
            <person name="Zhu J.G."/>
            <person name="Ruan X.D."/>
            <person name="Zhao L."/>
            <person name="Wei J.T."/>
            <person name="Ye R.Z."/>
            <person name="Que T.C."/>
            <person name="Du C.H."/>
            <person name="Zhou Y.H."/>
            <person name="Cheng J.X."/>
            <person name="Dai P.F."/>
            <person name="Guo W.B."/>
            <person name="Han X.H."/>
            <person name="Huang E.J."/>
            <person name="Li L.F."/>
            <person name="Wei W."/>
            <person name="Gao Y.C."/>
            <person name="Liu J.Z."/>
            <person name="Shao H.Z."/>
            <person name="Wang X."/>
            <person name="Wang C.C."/>
            <person name="Yang T.C."/>
            <person name="Huo Q.B."/>
            <person name="Li W."/>
            <person name="Chen H.Y."/>
            <person name="Chen S.E."/>
            <person name="Zhou L.G."/>
            <person name="Ni X.B."/>
            <person name="Tian J.H."/>
            <person name="Sheng Y."/>
            <person name="Liu T."/>
            <person name="Pan Y.S."/>
            <person name="Xia L.Y."/>
            <person name="Li J."/>
            <person name="Zhao F."/>
            <person name="Cao W.C."/>
        </authorList>
    </citation>
    <scope>NUCLEOTIDE SEQUENCE [LARGE SCALE GENOMIC DNA]</scope>
    <source>
        <strain evidence="1">Iper-2018</strain>
    </source>
</reference>
<evidence type="ECO:0000313" key="2">
    <source>
        <dbReference type="Proteomes" id="UP000805193"/>
    </source>
</evidence>
<keyword evidence="2" id="KW-1185">Reference proteome</keyword>
<proteinExistence type="predicted"/>
<name>A0AC60Q7L2_IXOPE</name>
<dbReference type="EMBL" id="JABSTQ010009370">
    <property type="protein sequence ID" value="KAG0429915.1"/>
    <property type="molecule type" value="Genomic_DNA"/>
</dbReference>
<protein>
    <submittedName>
        <fullName evidence="1">Uncharacterized protein</fullName>
    </submittedName>
</protein>
<organism evidence="1 2">
    <name type="scientific">Ixodes persulcatus</name>
    <name type="common">Taiga tick</name>
    <dbReference type="NCBI Taxonomy" id="34615"/>
    <lineage>
        <taxon>Eukaryota</taxon>
        <taxon>Metazoa</taxon>
        <taxon>Ecdysozoa</taxon>
        <taxon>Arthropoda</taxon>
        <taxon>Chelicerata</taxon>
        <taxon>Arachnida</taxon>
        <taxon>Acari</taxon>
        <taxon>Parasitiformes</taxon>
        <taxon>Ixodida</taxon>
        <taxon>Ixodoidea</taxon>
        <taxon>Ixodidae</taxon>
        <taxon>Ixodinae</taxon>
        <taxon>Ixodes</taxon>
    </lineage>
</organism>
<sequence>MAGLSSLLMGREGSRCSNVHSAKERTRPEAAYPAARHAHVTRKTLSLMRTSVLASEAAPSGDLLRSSWNRSCESLRVLTRQQRRMCKRNAPFMDSVRRGAQLAVLECQHQFRARRWNCSTINGTRIFSKAVSDGTREAAFVHALSAAALAHEVTRACSQGRLEDRCGCDLSVQGNSAEGFKWSGCSDNVAYGVAFSKSFVDARDLRAARSTANPRALVNLHNNNVGRKVRWAR</sequence>